<gene>
    <name evidence="1" type="ORF">OKA04_08385</name>
</gene>
<evidence type="ECO:0000313" key="1">
    <source>
        <dbReference type="EMBL" id="MCW1884743.1"/>
    </source>
</evidence>
<dbReference type="EMBL" id="JAPDDS010000004">
    <property type="protein sequence ID" value="MCW1884743.1"/>
    <property type="molecule type" value="Genomic_DNA"/>
</dbReference>
<keyword evidence="2" id="KW-1185">Reference proteome</keyword>
<reference evidence="1 2" key="1">
    <citation type="submission" date="2022-10" db="EMBL/GenBank/DDBJ databases">
        <title>Luteolibacter flavescens strain MCCC 1K03193, whole genome shotgun sequencing project.</title>
        <authorList>
            <person name="Zhao G."/>
            <person name="Shen L."/>
        </authorList>
    </citation>
    <scope>NUCLEOTIDE SEQUENCE [LARGE SCALE GENOMIC DNA]</scope>
    <source>
        <strain evidence="1 2">MCCC 1K03193</strain>
    </source>
</reference>
<accession>A0ABT3FMF7</accession>
<name>A0ABT3FMF7_9BACT</name>
<dbReference type="Gene3D" id="3.30.559.30">
    <property type="entry name" value="Nonribosomal peptide synthetase, condensation domain"/>
    <property type="match status" value="1"/>
</dbReference>
<organism evidence="1 2">
    <name type="scientific">Luteolibacter flavescens</name>
    <dbReference type="NCBI Taxonomy" id="1859460"/>
    <lineage>
        <taxon>Bacteria</taxon>
        <taxon>Pseudomonadati</taxon>
        <taxon>Verrucomicrobiota</taxon>
        <taxon>Verrucomicrobiia</taxon>
        <taxon>Verrucomicrobiales</taxon>
        <taxon>Verrucomicrobiaceae</taxon>
        <taxon>Luteolibacter</taxon>
    </lineage>
</organism>
<proteinExistence type="predicted"/>
<dbReference type="RefSeq" id="WP_264500702.1">
    <property type="nucleotide sequence ID" value="NZ_JAPDDS010000004.1"/>
</dbReference>
<dbReference type="Proteomes" id="UP001207930">
    <property type="component" value="Unassembled WGS sequence"/>
</dbReference>
<sequence>MGEFVGIRYGQIKPGSKEVEWHFLSHIEYDGIGAFAKLLRERGADIRDLPRITHHAPLSWGAFLRSVPELLAPRRRLKWQKLPSGDPLPKQTPTPAVAWHVFDEDQTAKIRRSARNSQVTVNSLLLKYLDRTIRPYLEDPSQANPWMVPVNMRGKADQPEDTGNHSSYVGIRVLASEGARDVQNHIYESLAKGRHCANWKAFDATRFTSEKMKHHLIRTDRATSQWNLGSFSNLGVWDAEKQIDAPECQGDWLFAPPTLAIQMLGAGCVTFRGKLSLTLHVHPDLTTSPEVPAEWMRRWVREIETGFPKT</sequence>
<dbReference type="SUPFAM" id="SSF52777">
    <property type="entry name" value="CoA-dependent acyltransferases"/>
    <property type="match status" value="1"/>
</dbReference>
<comment type="caution">
    <text evidence="1">The sequence shown here is derived from an EMBL/GenBank/DDBJ whole genome shotgun (WGS) entry which is preliminary data.</text>
</comment>
<evidence type="ECO:0000313" key="2">
    <source>
        <dbReference type="Proteomes" id="UP001207930"/>
    </source>
</evidence>
<protein>
    <submittedName>
        <fullName evidence="1">Uncharacterized protein</fullName>
    </submittedName>
</protein>